<dbReference type="EMBL" id="VBAN01000101">
    <property type="protein sequence ID" value="TMI83609.1"/>
    <property type="molecule type" value="Genomic_DNA"/>
</dbReference>
<reference evidence="5 6" key="1">
    <citation type="journal article" date="2019" name="Nat. Microbiol.">
        <title>Mediterranean grassland soil C-N compound turnover is dependent on rainfall and depth, and is mediated by genomically divergent microorganisms.</title>
        <authorList>
            <person name="Diamond S."/>
            <person name="Andeer P.F."/>
            <person name="Li Z."/>
            <person name="Crits-Christoph A."/>
            <person name="Burstein D."/>
            <person name="Anantharaman K."/>
            <person name="Lane K.R."/>
            <person name="Thomas B.C."/>
            <person name="Pan C."/>
            <person name="Northen T.R."/>
            <person name="Banfield J.F."/>
        </authorList>
    </citation>
    <scope>NUCLEOTIDE SEQUENCE [LARGE SCALE GENOMIC DNA]</scope>
    <source>
        <strain evidence="5">NP_6</strain>
    </source>
</reference>
<accession>A0A537JJ95</accession>
<dbReference type="PANTHER" id="PTHR43386:SF1">
    <property type="entry name" value="D,D-DIPEPTIDE TRANSPORT SYSTEM PERMEASE PROTEIN DDPC-RELATED"/>
    <property type="match status" value="1"/>
</dbReference>
<evidence type="ECO:0000313" key="5">
    <source>
        <dbReference type="EMBL" id="TMI83609.1"/>
    </source>
</evidence>
<dbReference type="AlphaFoldDB" id="A0A537JJ95"/>
<feature type="domain" description="Oligopeptide transport permease C-like N-terminal" evidence="4">
    <location>
        <begin position="2"/>
        <end position="48"/>
    </location>
</feature>
<dbReference type="InterPro" id="IPR025966">
    <property type="entry name" value="OppC_N"/>
</dbReference>
<evidence type="ECO:0000256" key="1">
    <source>
        <dbReference type="ARBA" id="ARBA00004651"/>
    </source>
</evidence>
<protein>
    <submittedName>
        <fullName evidence="5">Glutathione ABC transporter permease GsiD</fullName>
    </submittedName>
</protein>
<keyword evidence="3" id="KW-0812">Transmembrane</keyword>
<organism evidence="5 6">
    <name type="scientific">Candidatus Segetimicrobium genomatis</name>
    <dbReference type="NCBI Taxonomy" id="2569760"/>
    <lineage>
        <taxon>Bacteria</taxon>
        <taxon>Bacillati</taxon>
        <taxon>Candidatus Sysuimicrobiota</taxon>
        <taxon>Candidatus Sysuimicrobiia</taxon>
        <taxon>Candidatus Sysuimicrobiales</taxon>
        <taxon>Candidatus Segetimicrobiaceae</taxon>
        <taxon>Candidatus Segetimicrobium</taxon>
    </lineage>
</organism>
<keyword evidence="3" id="KW-1133">Transmembrane helix</keyword>
<evidence type="ECO:0000256" key="2">
    <source>
        <dbReference type="ARBA" id="ARBA00022448"/>
    </source>
</evidence>
<proteinExistence type="predicted"/>
<keyword evidence="2" id="KW-0813">Transport</keyword>
<evidence type="ECO:0000259" key="4">
    <source>
        <dbReference type="Pfam" id="PF12911"/>
    </source>
</evidence>
<sequence>MARRFARNRLAVLGLIVFVVIVLAALLAPWGAPFSPVKTDFTATLQAPGPRHPLGTDELGR</sequence>
<dbReference type="Proteomes" id="UP000318093">
    <property type="component" value="Unassembled WGS sequence"/>
</dbReference>
<comment type="caution">
    <text evidence="5">The sequence shown here is derived from an EMBL/GenBank/DDBJ whole genome shotgun (WGS) entry which is preliminary data.</text>
</comment>
<dbReference type="InterPro" id="IPR050366">
    <property type="entry name" value="BP-dependent_transpt_permease"/>
</dbReference>
<feature type="transmembrane region" description="Helical" evidence="3">
    <location>
        <begin position="12"/>
        <end position="32"/>
    </location>
</feature>
<feature type="non-terminal residue" evidence="5">
    <location>
        <position position="61"/>
    </location>
</feature>
<keyword evidence="3" id="KW-0472">Membrane</keyword>
<dbReference type="PANTHER" id="PTHR43386">
    <property type="entry name" value="OLIGOPEPTIDE TRANSPORT SYSTEM PERMEASE PROTEIN APPC"/>
    <property type="match status" value="1"/>
</dbReference>
<dbReference type="Pfam" id="PF12911">
    <property type="entry name" value="OppC_N"/>
    <property type="match status" value="1"/>
</dbReference>
<name>A0A537JJ95_9BACT</name>
<evidence type="ECO:0000256" key="3">
    <source>
        <dbReference type="SAM" id="Phobius"/>
    </source>
</evidence>
<dbReference type="GO" id="GO:0005886">
    <property type="term" value="C:plasma membrane"/>
    <property type="evidence" value="ECO:0007669"/>
    <property type="project" value="UniProtKB-SubCell"/>
</dbReference>
<evidence type="ECO:0000313" key="6">
    <source>
        <dbReference type="Proteomes" id="UP000318093"/>
    </source>
</evidence>
<comment type="subcellular location">
    <subcellularLocation>
        <location evidence="1">Cell membrane</location>
        <topology evidence="1">Multi-pass membrane protein</topology>
    </subcellularLocation>
</comment>
<gene>
    <name evidence="5" type="ORF">E6H03_03385</name>
</gene>